<dbReference type="Pfam" id="PF07486">
    <property type="entry name" value="Hydrolase_2"/>
    <property type="match status" value="1"/>
</dbReference>
<dbReference type="GO" id="GO:0016787">
    <property type="term" value="F:hydrolase activity"/>
    <property type="evidence" value="ECO:0007669"/>
    <property type="project" value="InterPro"/>
</dbReference>
<evidence type="ECO:0000313" key="4">
    <source>
        <dbReference type="Proteomes" id="UP000011717"/>
    </source>
</evidence>
<keyword evidence="4" id="KW-1185">Reference proteome</keyword>
<reference evidence="3 4" key="1">
    <citation type="journal article" date="2013" name="Genome Announc.">
        <title>Draft Genome Sequence of Strain JLT2015T, Belonging to the Family Sphingomonadaceae of the Alphaproteobacteria.</title>
        <authorList>
            <person name="Tang K."/>
            <person name="Liu K."/>
            <person name="Li S."/>
            <person name="Jiao N."/>
        </authorList>
    </citation>
    <scope>NUCLEOTIDE SEQUENCE [LARGE SCALE GENOMIC DNA]</scope>
    <source>
        <strain evidence="3 4">JLT2015</strain>
    </source>
</reference>
<feature type="domain" description="Cell wall hydrolase SleB" evidence="2">
    <location>
        <begin position="96"/>
        <end position="200"/>
    </location>
</feature>
<evidence type="ECO:0000259" key="2">
    <source>
        <dbReference type="Pfam" id="PF07486"/>
    </source>
</evidence>
<evidence type="ECO:0000256" key="1">
    <source>
        <dbReference type="SAM" id="SignalP"/>
    </source>
</evidence>
<dbReference type="EMBL" id="AMRV01000002">
    <property type="protein sequence ID" value="EMD84052.1"/>
    <property type="molecule type" value="Genomic_DNA"/>
</dbReference>
<keyword evidence="1" id="KW-0732">Signal</keyword>
<protein>
    <recommendedName>
        <fullName evidence="2">Cell wall hydrolase SleB domain-containing protein</fullName>
    </recommendedName>
</protein>
<dbReference type="InterPro" id="IPR042047">
    <property type="entry name" value="SleB_dom1"/>
</dbReference>
<dbReference type="InterPro" id="IPR011105">
    <property type="entry name" value="Cell_wall_hydrolase_SleB"/>
</dbReference>
<dbReference type="Proteomes" id="UP000011717">
    <property type="component" value="Unassembled WGS sequence"/>
</dbReference>
<organism evidence="3 4">
    <name type="scientific">Pacificimonas flava</name>
    <dbReference type="NCBI Taxonomy" id="1234595"/>
    <lineage>
        <taxon>Bacteria</taxon>
        <taxon>Pseudomonadati</taxon>
        <taxon>Pseudomonadota</taxon>
        <taxon>Alphaproteobacteria</taxon>
        <taxon>Sphingomonadales</taxon>
        <taxon>Sphingosinicellaceae</taxon>
        <taxon>Pacificimonas</taxon>
    </lineage>
</organism>
<dbReference type="Gene3D" id="1.10.10.2520">
    <property type="entry name" value="Cell wall hydrolase SleB, domain 1"/>
    <property type="match status" value="1"/>
</dbReference>
<accession>M2U7T8</accession>
<dbReference type="AlphaFoldDB" id="M2U7T8"/>
<feature type="chain" id="PRO_5004026573" description="Cell wall hydrolase SleB domain-containing protein" evidence="1">
    <location>
        <begin position="21"/>
        <end position="201"/>
    </location>
</feature>
<sequence>MKSKRAIAVALAALGLTAAADIPTDLQHNSIGMTTADAALELQAEPVEYQIPSFGEAEEADLSLPTLVDRLSDYGDIEFDEEMRCLASAVYNEARGESIEGQLAVAQVVLNRAADPRWPKTICGVVYQRYQFSFTFDNEPDFPKVHTQPWRQAKAIAIVAATESWDDLTDSAVYYHADYVRPNWRGAFTQTANIGQHLFYR</sequence>
<evidence type="ECO:0000313" key="3">
    <source>
        <dbReference type="EMBL" id="EMD84052.1"/>
    </source>
</evidence>
<name>M2U7T8_9SPHN</name>
<proteinExistence type="predicted"/>
<gene>
    <name evidence="3" type="ORF">C725_1024</name>
</gene>
<feature type="signal peptide" evidence="1">
    <location>
        <begin position="1"/>
        <end position="20"/>
    </location>
</feature>
<comment type="caution">
    <text evidence="3">The sequence shown here is derived from an EMBL/GenBank/DDBJ whole genome shotgun (WGS) entry which is preliminary data.</text>
</comment>